<evidence type="ECO:0000256" key="8">
    <source>
        <dbReference type="SAM" id="Phobius"/>
    </source>
</evidence>
<dbReference type="Pfam" id="PF13967">
    <property type="entry name" value="RSN1_TM"/>
    <property type="match status" value="1"/>
</dbReference>
<feature type="domain" description="CSC1/OSCA1-like 7TM region" evidence="9">
    <location>
        <begin position="396"/>
        <end position="667"/>
    </location>
</feature>
<feature type="transmembrane region" description="Helical" evidence="8">
    <location>
        <begin position="29"/>
        <end position="50"/>
    </location>
</feature>
<comment type="subcellular location">
    <subcellularLocation>
        <location evidence="1">Membrane</location>
        <topology evidence="1">Multi-pass membrane protein</topology>
    </subcellularLocation>
</comment>
<dbReference type="AlphaFoldDB" id="A0A6G1GLS4"/>
<evidence type="ECO:0000256" key="7">
    <source>
        <dbReference type="SAM" id="MobiDB-lite"/>
    </source>
</evidence>
<dbReference type="InterPro" id="IPR045122">
    <property type="entry name" value="Csc1-like"/>
</dbReference>
<evidence type="ECO:0000259" key="12">
    <source>
        <dbReference type="Pfam" id="PF14703"/>
    </source>
</evidence>
<evidence type="ECO:0000256" key="2">
    <source>
        <dbReference type="ARBA" id="ARBA00007779"/>
    </source>
</evidence>
<dbReference type="Pfam" id="PF12621">
    <property type="entry name" value="PHM7_ext"/>
    <property type="match status" value="1"/>
</dbReference>
<organism evidence="13 14">
    <name type="scientific">Aulographum hederae CBS 113979</name>
    <dbReference type="NCBI Taxonomy" id="1176131"/>
    <lineage>
        <taxon>Eukaryota</taxon>
        <taxon>Fungi</taxon>
        <taxon>Dikarya</taxon>
        <taxon>Ascomycota</taxon>
        <taxon>Pezizomycotina</taxon>
        <taxon>Dothideomycetes</taxon>
        <taxon>Pleosporomycetidae</taxon>
        <taxon>Aulographales</taxon>
        <taxon>Aulographaceae</taxon>
    </lineage>
</organism>
<evidence type="ECO:0000313" key="13">
    <source>
        <dbReference type="EMBL" id="KAF1981760.1"/>
    </source>
</evidence>
<feature type="region of interest" description="Disordered" evidence="7">
    <location>
        <begin position="1"/>
        <end position="23"/>
    </location>
</feature>
<name>A0A6G1GLS4_9PEZI</name>
<evidence type="ECO:0000256" key="5">
    <source>
        <dbReference type="ARBA" id="ARBA00022989"/>
    </source>
</evidence>
<feature type="domain" description="CSC1/OSCA1-like N-terminal transmembrane" evidence="11">
    <location>
        <begin position="29"/>
        <end position="177"/>
    </location>
</feature>
<keyword evidence="14" id="KW-1185">Reference proteome</keyword>
<feature type="transmembrane region" description="Helical" evidence="8">
    <location>
        <begin position="596"/>
        <end position="622"/>
    </location>
</feature>
<evidence type="ECO:0000259" key="11">
    <source>
        <dbReference type="Pfam" id="PF13967"/>
    </source>
</evidence>
<sequence>MSNKSINGTNGQEPQGSHRNAGSSSLTGMLSTLVPASGLAVVYLIFFLAFRWRRKHIYQPRTYRAVFLEEEETPKPRDGMVGWIKDFVSLSDHHVLSHHSLDAYLYLRFFKTLVIIAAGGMIITWPTLFPVYAMGGGDHEQFDMFSFGNVRQSNRLYATVFVSWVYLGFVVYLIARESIHLVAVRQAYSLSPFQASRMSTRTVLFTDIPDAYLDEAKIRSVFSGVKHVWMLTNCSHLKKPVEDRDKMAIKLEDTLIDLSRSTNDNYRKISKSSRRPSEGGVQVLEQRNAPQNRPTHRSKPLVGTKLDTIDYYLRELQKLLPRVEQLQIDSAASPDKRLGACFVEFANVQSAQSAFQEQISRLPKRFQARCIGARPDEIIWTNLGKKWATRDMRYGFSSAVILFLIIFWSIPVSFGGFLSNIPRLIEIAPFLDFIYAIPGQYLGVLTGLVPVLWVVLLLLLVPVICRRLAIFSGAVTTAEVELITENWYFGFQVVQVFLVTTFASGASAVISFALTSPTQIPLFLATNLPLASNFYISYFIIFGITMAASDLANPVPVISSLISRKRPGKTPRQRYGRYAKVAGVHWGTVYPKFANLGVICISYSCIAPLVLGFAAVGLYLLYLTVRYNLLYVVDASIVNTQGMAYQRALQHLMVGVYIAEICLIGLFTIWIGYDRAAAGPLVLELVFLIATALFHRYLRSMVGPLLQHLPRDLLSASARGTAVPSQRMSEEDREMHPALGQRDGMIASSNGNLVDEVPPLGGSDPKLTEKVRGRGPKSWFHWFLHPTSVPRFAPFFNRQLPPYSPEIRRTAYLDPLITKEPPILWIVRDQLGISRSESEKTRSVIECTDIGAWWDEKGKLATEFEGKDDVVNDAFAARTPFFEPKVFY</sequence>
<comment type="similarity">
    <text evidence="2">Belongs to the CSC1 (TC 1.A.17) family.</text>
</comment>
<protein>
    <submittedName>
        <fullName evidence="13">DUF221-domain-containing protein</fullName>
    </submittedName>
</protein>
<feature type="domain" description="CSC1/OSCA1-like cytosolic" evidence="12">
    <location>
        <begin position="201"/>
        <end position="382"/>
    </location>
</feature>
<feature type="transmembrane region" description="Helical" evidence="8">
    <location>
        <begin position="155"/>
        <end position="175"/>
    </location>
</feature>
<feature type="region of interest" description="Disordered" evidence="7">
    <location>
        <begin position="266"/>
        <end position="300"/>
    </location>
</feature>
<dbReference type="InterPro" id="IPR022257">
    <property type="entry name" value="PHM7_ext"/>
</dbReference>
<evidence type="ECO:0000256" key="4">
    <source>
        <dbReference type="ARBA" id="ARBA00022692"/>
    </source>
</evidence>
<keyword evidence="6 8" id="KW-0472">Membrane</keyword>
<keyword evidence="3" id="KW-0813">Transport</keyword>
<feature type="transmembrane region" description="Helical" evidence="8">
    <location>
        <begin position="677"/>
        <end position="698"/>
    </location>
</feature>
<feature type="transmembrane region" description="Helical" evidence="8">
    <location>
        <begin position="652"/>
        <end position="671"/>
    </location>
</feature>
<evidence type="ECO:0000256" key="1">
    <source>
        <dbReference type="ARBA" id="ARBA00004141"/>
    </source>
</evidence>
<keyword evidence="5 8" id="KW-1133">Transmembrane helix</keyword>
<dbReference type="InterPro" id="IPR003864">
    <property type="entry name" value="CSC1/OSCA1-like_7TM"/>
</dbReference>
<dbReference type="GO" id="GO:0005886">
    <property type="term" value="C:plasma membrane"/>
    <property type="evidence" value="ECO:0007669"/>
    <property type="project" value="TreeGrafter"/>
</dbReference>
<evidence type="ECO:0000259" key="10">
    <source>
        <dbReference type="Pfam" id="PF12621"/>
    </source>
</evidence>
<feature type="compositionally biased region" description="Polar residues" evidence="7">
    <location>
        <begin position="1"/>
        <end position="21"/>
    </location>
</feature>
<dbReference type="Pfam" id="PF02714">
    <property type="entry name" value="RSN1_7TM"/>
    <property type="match status" value="1"/>
</dbReference>
<evidence type="ECO:0000256" key="6">
    <source>
        <dbReference type="ARBA" id="ARBA00023136"/>
    </source>
</evidence>
<dbReference type="OrthoDB" id="1076608at2759"/>
<keyword evidence="4 8" id="KW-0812">Transmembrane</keyword>
<dbReference type="InterPro" id="IPR027815">
    <property type="entry name" value="CSC1/OSCA1-like_cyt"/>
</dbReference>
<dbReference type="GO" id="GO:0005227">
    <property type="term" value="F:calcium-activated cation channel activity"/>
    <property type="evidence" value="ECO:0007669"/>
    <property type="project" value="InterPro"/>
</dbReference>
<proteinExistence type="inferred from homology"/>
<feature type="transmembrane region" description="Helical" evidence="8">
    <location>
        <begin position="394"/>
        <end position="421"/>
    </location>
</feature>
<evidence type="ECO:0000256" key="3">
    <source>
        <dbReference type="ARBA" id="ARBA00022448"/>
    </source>
</evidence>
<dbReference type="Proteomes" id="UP000800041">
    <property type="component" value="Unassembled WGS sequence"/>
</dbReference>
<accession>A0A6G1GLS4</accession>
<dbReference type="InterPro" id="IPR032880">
    <property type="entry name" value="CSC1/OSCA1-like_N"/>
</dbReference>
<feature type="transmembrane region" description="Helical" evidence="8">
    <location>
        <begin position="441"/>
        <end position="465"/>
    </location>
</feature>
<dbReference type="PANTHER" id="PTHR13018">
    <property type="entry name" value="PROBABLE MEMBRANE PROTEIN DUF221-RELATED"/>
    <property type="match status" value="1"/>
</dbReference>
<dbReference type="Pfam" id="PF14703">
    <property type="entry name" value="PHM7_cyt"/>
    <property type="match status" value="1"/>
</dbReference>
<dbReference type="PANTHER" id="PTHR13018:SF26">
    <property type="entry name" value="DOMAIN PROTEIN, PUTATIVE (AFU_ORTHOLOGUE AFUA_5G10920)-RELATED"/>
    <property type="match status" value="1"/>
</dbReference>
<feature type="transmembrane region" description="Helical" evidence="8">
    <location>
        <begin position="486"/>
        <end position="514"/>
    </location>
</feature>
<feature type="domain" description="10TM putative phosphate transporter extracellular tail" evidence="10">
    <location>
        <begin position="797"/>
        <end position="862"/>
    </location>
</feature>
<evidence type="ECO:0000313" key="14">
    <source>
        <dbReference type="Proteomes" id="UP000800041"/>
    </source>
</evidence>
<feature type="transmembrane region" description="Helical" evidence="8">
    <location>
        <begin position="113"/>
        <end position="135"/>
    </location>
</feature>
<dbReference type="EMBL" id="ML977194">
    <property type="protein sequence ID" value="KAF1981760.1"/>
    <property type="molecule type" value="Genomic_DNA"/>
</dbReference>
<evidence type="ECO:0000259" key="9">
    <source>
        <dbReference type="Pfam" id="PF02714"/>
    </source>
</evidence>
<gene>
    <name evidence="13" type="ORF">K402DRAFT_408214</name>
</gene>
<reference evidence="13" key="1">
    <citation type="journal article" date="2020" name="Stud. Mycol.">
        <title>101 Dothideomycetes genomes: a test case for predicting lifestyles and emergence of pathogens.</title>
        <authorList>
            <person name="Haridas S."/>
            <person name="Albert R."/>
            <person name="Binder M."/>
            <person name="Bloem J."/>
            <person name="Labutti K."/>
            <person name="Salamov A."/>
            <person name="Andreopoulos B."/>
            <person name="Baker S."/>
            <person name="Barry K."/>
            <person name="Bills G."/>
            <person name="Bluhm B."/>
            <person name="Cannon C."/>
            <person name="Castanera R."/>
            <person name="Culley D."/>
            <person name="Daum C."/>
            <person name="Ezra D."/>
            <person name="Gonzalez J."/>
            <person name="Henrissat B."/>
            <person name="Kuo A."/>
            <person name="Liang C."/>
            <person name="Lipzen A."/>
            <person name="Lutzoni F."/>
            <person name="Magnuson J."/>
            <person name="Mondo S."/>
            <person name="Nolan M."/>
            <person name="Ohm R."/>
            <person name="Pangilinan J."/>
            <person name="Park H.-J."/>
            <person name="Ramirez L."/>
            <person name="Alfaro M."/>
            <person name="Sun H."/>
            <person name="Tritt A."/>
            <person name="Yoshinaga Y."/>
            <person name="Zwiers L.-H."/>
            <person name="Turgeon B."/>
            <person name="Goodwin S."/>
            <person name="Spatafora J."/>
            <person name="Crous P."/>
            <person name="Grigoriev I."/>
        </authorList>
    </citation>
    <scope>NUCLEOTIDE SEQUENCE</scope>
    <source>
        <strain evidence="13">CBS 113979</strain>
    </source>
</reference>